<organism evidence="2 3">
    <name type="scientific">Copranaerobaculum intestinale</name>
    <dbReference type="NCBI Taxonomy" id="2692629"/>
    <lineage>
        <taxon>Bacteria</taxon>
        <taxon>Bacillati</taxon>
        <taxon>Bacillota</taxon>
        <taxon>Erysipelotrichia</taxon>
        <taxon>Erysipelotrichales</taxon>
        <taxon>Erysipelotrichaceae</taxon>
        <taxon>Copranaerobaculum</taxon>
    </lineage>
</organism>
<gene>
    <name evidence="2" type="ORF">GSF08_04875</name>
</gene>
<name>A0A6N8U9L4_9FIRM</name>
<dbReference type="AlphaFoldDB" id="A0A6N8U9L4"/>
<keyword evidence="3" id="KW-1185">Reference proteome</keyword>
<feature type="transmembrane region" description="Helical" evidence="1">
    <location>
        <begin position="34"/>
        <end position="53"/>
    </location>
</feature>
<sequence length="122" mass="14641">MKGTKWINQIEWLFMIYLVSLVFFQRFYTQDSVFFWMLLAYIDFLYLLVMRPMTLFMNLLKPQGKDKDAYKRIRIYMGGVFAGILVLAFTDLWLAILLMVNDLVISVVAQMLDQRRYKQKSK</sequence>
<protein>
    <submittedName>
        <fullName evidence="2">Uncharacterized protein</fullName>
    </submittedName>
</protein>
<feature type="transmembrane region" description="Helical" evidence="1">
    <location>
        <begin position="73"/>
        <end position="89"/>
    </location>
</feature>
<keyword evidence="1" id="KW-0472">Membrane</keyword>
<keyword evidence="1" id="KW-0812">Transmembrane</keyword>
<accession>A0A6N8U9L4</accession>
<reference evidence="2 3" key="1">
    <citation type="submission" date="2019-12" db="EMBL/GenBank/DDBJ databases">
        <authorList>
            <person name="Yang R."/>
        </authorList>
    </citation>
    <scope>NUCLEOTIDE SEQUENCE [LARGE SCALE GENOMIC DNA]</scope>
    <source>
        <strain evidence="2 3">DONG20-135</strain>
    </source>
</reference>
<evidence type="ECO:0000256" key="1">
    <source>
        <dbReference type="SAM" id="Phobius"/>
    </source>
</evidence>
<dbReference type="Proteomes" id="UP000434036">
    <property type="component" value="Unassembled WGS sequence"/>
</dbReference>
<dbReference type="EMBL" id="WUUQ01000002">
    <property type="protein sequence ID" value="MXQ73269.1"/>
    <property type="molecule type" value="Genomic_DNA"/>
</dbReference>
<proteinExistence type="predicted"/>
<evidence type="ECO:0000313" key="2">
    <source>
        <dbReference type="EMBL" id="MXQ73269.1"/>
    </source>
</evidence>
<evidence type="ECO:0000313" key="3">
    <source>
        <dbReference type="Proteomes" id="UP000434036"/>
    </source>
</evidence>
<dbReference type="RefSeq" id="WP_160624731.1">
    <property type="nucleotide sequence ID" value="NZ_WUUQ01000002.1"/>
</dbReference>
<reference evidence="2 3" key="2">
    <citation type="submission" date="2020-01" db="EMBL/GenBank/DDBJ databases">
        <title>Clostridiaceae sp. nov. isolated from the gut of human by culturomics.</title>
        <authorList>
            <person name="Chang Y."/>
        </authorList>
    </citation>
    <scope>NUCLEOTIDE SEQUENCE [LARGE SCALE GENOMIC DNA]</scope>
    <source>
        <strain evidence="2 3">DONG20-135</strain>
    </source>
</reference>
<feature type="transmembrane region" description="Helical" evidence="1">
    <location>
        <begin position="12"/>
        <end position="28"/>
    </location>
</feature>
<comment type="caution">
    <text evidence="2">The sequence shown here is derived from an EMBL/GenBank/DDBJ whole genome shotgun (WGS) entry which is preliminary data.</text>
</comment>
<keyword evidence="1" id="KW-1133">Transmembrane helix</keyword>